<reference evidence="1" key="1">
    <citation type="submission" date="2021-06" db="EMBL/GenBank/DDBJ databases">
        <title>Comparative genomics, transcriptomics and evolutionary studies reveal genomic signatures of adaptation to plant cell wall in hemibiotrophic fungi.</title>
        <authorList>
            <consortium name="DOE Joint Genome Institute"/>
            <person name="Baroncelli R."/>
            <person name="Diaz J.F."/>
            <person name="Benocci T."/>
            <person name="Peng M."/>
            <person name="Battaglia E."/>
            <person name="Haridas S."/>
            <person name="Andreopoulos W."/>
            <person name="Labutti K."/>
            <person name="Pangilinan J."/>
            <person name="Floch G.L."/>
            <person name="Makela M.R."/>
            <person name="Henrissat B."/>
            <person name="Grigoriev I.V."/>
            <person name="Crouch J.A."/>
            <person name="De Vries R.P."/>
            <person name="Sukno S.A."/>
            <person name="Thon M.R."/>
        </authorList>
    </citation>
    <scope>NUCLEOTIDE SEQUENCE</scope>
    <source>
        <strain evidence="1">CBS 102054</strain>
    </source>
</reference>
<protein>
    <submittedName>
        <fullName evidence="1">Uncharacterized protein</fullName>
    </submittedName>
</protein>
<name>A0AAJ0EG05_9PEZI</name>
<proteinExistence type="predicted"/>
<comment type="caution">
    <text evidence="1">The sequence shown here is derived from an EMBL/GenBank/DDBJ whole genome shotgun (WGS) entry which is preliminary data.</text>
</comment>
<organism evidence="1 2">
    <name type="scientific">Colletotrichum phormii</name>
    <dbReference type="NCBI Taxonomy" id="359342"/>
    <lineage>
        <taxon>Eukaryota</taxon>
        <taxon>Fungi</taxon>
        <taxon>Dikarya</taxon>
        <taxon>Ascomycota</taxon>
        <taxon>Pezizomycotina</taxon>
        <taxon>Sordariomycetes</taxon>
        <taxon>Hypocreomycetidae</taxon>
        <taxon>Glomerellales</taxon>
        <taxon>Glomerellaceae</taxon>
        <taxon>Colletotrichum</taxon>
        <taxon>Colletotrichum acutatum species complex</taxon>
    </lineage>
</organism>
<dbReference type="AlphaFoldDB" id="A0AAJ0EG05"/>
<dbReference type="RefSeq" id="XP_060447389.1">
    <property type="nucleotide sequence ID" value="XM_060590013.1"/>
</dbReference>
<evidence type="ECO:0000313" key="2">
    <source>
        <dbReference type="Proteomes" id="UP001243989"/>
    </source>
</evidence>
<sequence>MPARSPDCSTCRASKVWVQFHVLIPSLVQSTFEYAEGCHTTGENLVQRGILNPLEDRPIHHRRGHVLYHIDLRISMRFRIVVSGG</sequence>
<dbReference type="GeneID" id="85474875"/>
<gene>
    <name evidence="1" type="ORF">BDP81DRAFT_422661</name>
</gene>
<dbReference type="EMBL" id="JAHMHQ010000006">
    <property type="protein sequence ID" value="KAK1638782.1"/>
    <property type="molecule type" value="Genomic_DNA"/>
</dbReference>
<evidence type="ECO:0000313" key="1">
    <source>
        <dbReference type="EMBL" id="KAK1638782.1"/>
    </source>
</evidence>
<accession>A0AAJ0EG05</accession>
<keyword evidence="2" id="KW-1185">Reference proteome</keyword>
<dbReference type="Proteomes" id="UP001243989">
    <property type="component" value="Unassembled WGS sequence"/>
</dbReference>